<organism evidence="5 6">
    <name type="scientific">Scleropages formosus</name>
    <name type="common">Asian bonytongue</name>
    <name type="synonym">Osteoglossum formosum</name>
    <dbReference type="NCBI Taxonomy" id="113540"/>
    <lineage>
        <taxon>Eukaryota</taxon>
        <taxon>Metazoa</taxon>
        <taxon>Chordata</taxon>
        <taxon>Craniata</taxon>
        <taxon>Vertebrata</taxon>
        <taxon>Euteleostomi</taxon>
        <taxon>Actinopterygii</taxon>
        <taxon>Neopterygii</taxon>
        <taxon>Teleostei</taxon>
        <taxon>Osteoglossocephala</taxon>
        <taxon>Osteoglossomorpha</taxon>
        <taxon>Osteoglossiformes</taxon>
        <taxon>Osteoglossidae</taxon>
        <taxon>Scleropages</taxon>
    </lineage>
</organism>
<feature type="domain" description="DUF4174" evidence="4">
    <location>
        <begin position="360"/>
        <end position="465"/>
    </location>
</feature>
<dbReference type="STRING" id="113540.ENSSFOP00015030855"/>
<dbReference type="InterPro" id="IPR025232">
    <property type="entry name" value="DUF4174"/>
</dbReference>
<dbReference type="Proteomes" id="UP000034805">
    <property type="component" value="Unassembled WGS sequence"/>
</dbReference>
<feature type="compositionally biased region" description="Basic and acidic residues" evidence="2">
    <location>
        <begin position="276"/>
        <end position="288"/>
    </location>
</feature>
<feature type="domain" description="DUF4174" evidence="4">
    <location>
        <begin position="61"/>
        <end position="193"/>
    </location>
</feature>
<dbReference type="EMBL" id="JARO02011296">
    <property type="protein sequence ID" value="KPP59993.1"/>
    <property type="molecule type" value="Genomic_DNA"/>
</dbReference>
<dbReference type="AlphaFoldDB" id="A0A0N8JW55"/>
<evidence type="ECO:0000313" key="5">
    <source>
        <dbReference type="EMBL" id="KPP59993.1"/>
    </source>
</evidence>
<evidence type="ECO:0000259" key="4">
    <source>
        <dbReference type="Pfam" id="PF13778"/>
    </source>
</evidence>
<gene>
    <name evidence="5" type="ORF">Z043_122041</name>
</gene>
<feature type="region of interest" description="Disordered" evidence="2">
    <location>
        <begin position="29"/>
        <end position="51"/>
    </location>
</feature>
<feature type="signal peptide" evidence="3">
    <location>
        <begin position="1"/>
        <end position="24"/>
    </location>
</feature>
<name>A0A0N8JW55_SCLFO</name>
<dbReference type="PANTHER" id="PTHR46792">
    <property type="entry name" value="COILED-COIL DOMAIN-CONTAINING PROTEIN 80"/>
    <property type="match status" value="1"/>
</dbReference>
<sequence>MMTQPLLVLLLLWLWTCFPAPSAALRRSATQMSPLRTGKAETRGKGQPSVLAPSPAPELAFLADVVGGNRLWIIAAPSRDNHYLRMMEQQVQDMEAEGLTCRLAARETLILKIIHDATTEGTLRRPSAQGGITEEPLDPDTVSKLVHRLELPEQAFSMALLKRNLQISERFPYPVRVEAVLEAIDQLPLRKLESLTGRASRARCKGLGRKGRRNGFSPLRKGRVTQVVPRPRKTVGKQAALRSKVQDILNGRSRFVIRKGHQGPGRRRMRPAGGAADKRGTGAPREEGPSVQDTAAKAGETREGAKPSGGSGGEESSGAAKPAKKGKGGKKVGKRKKGKGRERKAQRDVVEKEGNVARGFLEKLRGKRRLLVISAPSEDAPQFSRQRAENEQHGCELAVRMVSVVTILGPTNYATLSLQHYTTESSQGSVPEKSTNQDVISQLRGDYGLPPQGFSVLLADYDLGSQVCASLRSCSVRSKDVTEGLSRGSALKKVFDAPVAGSVLMAYIDSFPSRQSDTGKGSTAELSCSWLHHQGTAESSLSRFVSKRRLLIISAPSEDDSSFQQQLRALSGQACPLGIRHFALLKLVGEGPSASGSLELFPLNGKSQAENELLAHDVVNGMREQLKISRDYFSMVAVGKSGEVEAWFPTPMWSLSNIYDLVDSTEQRQQEMKLQSTLGIHCPEEGEGGTEDVPPRRLPV</sequence>
<evidence type="ECO:0000256" key="3">
    <source>
        <dbReference type="SAM" id="SignalP"/>
    </source>
</evidence>
<comment type="caution">
    <text evidence="5">The sequence shown here is derived from an EMBL/GenBank/DDBJ whole genome shotgun (WGS) entry which is preliminary data.</text>
</comment>
<dbReference type="Pfam" id="PF13778">
    <property type="entry name" value="DUF4174"/>
    <property type="match status" value="3"/>
</dbReference>
<accession>A0A0N8JW55</accession>
<evidence type="ECO:0000256" key="1">
    <source>
        <dbReference type="ARBA" id="ARBA00022729"/>
    </source>
</evidence>
<reference evidence="5 6" key="1">
    <citation type="submission" date="2015-08" db="EMBL/GenBank/DDBJ databases">
        <title>The genome of the Asian arowana (Scleropages formosus).</title>
        <authorList>
            <person name="Tan M.H."/>
            <person name="Gan H.M."/>
            <person name="Croft L.J."/>
            <person name="Austin C.M."/>
        </authorList>
    </citation>
    <scope>NUCLEOTIDE SEQUENCE [LARGE SCALE GENOMIC DNA]</scope>
    <source>
        <strain evidence="5">Aro1</strain>
    </source>
</reference>
<feature type="domain" description="DUF4174" evidence="4">
    <location>
        <begin position="541"/>
        <end position="671"/>
    </location>
</feature>
<proteinExistence type="predicted"/>
<feature type="compositionally biased region" description="Basic residues" evidence="2">
    <location>
        <begin position="255"/>
        <end position="270"/>
    </location>
</feature>
<evidence type="ECO:0000313" key="6">
    <source>
        <dbReference type="Proteomes" id="UP000034805"/>
    </source>
</evidence>
<dbReference type="GO" id="GO:0010811">
    <property type="term" value="P:positive regulation of cell-substrate adhesion"/>
    <property type="evidence" value="ECO:0007669"/>
    <property type="project" value="TreeGrafter"/>
</dbReference>
<feature type="compositionally biased region" description="Basic residues" evidence="2">
    <location>
        <begin position="322"/>
        <end position="342"/>
    </location>
</feature>
<keyword evidence="1 3" id="KW-0732">Signal</keyword>
<feature type="chain" id="PRO_5006027328" evidence="3">
    <location>
        <begin position="25"/>
        <end position="700"/>
    </location>
</feature>
<feature type="region of interest" description="Disordered" evidence="2">
    <location>
        <begin position="680"/>
        <end position="700"/>
    </location>
</feature>
<protein>
    <submittedName>
        <fullName evidence="5">Coiled-coil domain-containing protein 80-like</fullName>
    </submittedName>
</protein>
<dbReference type="GO" id="GO:0030198">
    <property type="term" value="P:extracellular matrix organization"/>
    <property type="evidence" value="ECO:0007669"/>
    <property type="project" value="TreeGrafter"/>
</dbReference>
<feature type="region of interest" description="Disordered" evidence="2">
    <location>
        <begin position="252"/>
        <end position="351"/>
    </location>
</feature>
<evidence type="ECO:0000256" key="2">
    <source>
        <dbReference type="SAM" id="MobiDB-lite"/>
    </source>
</evidence>
<dbReference type="GO" id="GO:0005604">
    <property type="term" value="C:basement membrane"/>
    <property type="evidence" value="ECO:0007669"/>
    <property type="project" value="TreeGrafter"/>
</dbReference>
<dbReference type="PANTHER" id="PTHR46792:SF1">
    <property type="entry name" value="COILED-COIL DOMAIN-CONTAINING 80-LIKE 2"/>
    <property type="match status" value="1"/>
</dbReference>